<gene>
    <name evidence="1" type="ORF">VCHENC02_5830</name>
</gene>
<proteinExistence type="predicted"/>
<protein>
    <submittedName>
        <fullName evidence="1">Uncharacterized protein</fullName>
    </submittedName>
</protein>
<name>A0A454CPC7_VIBHA</name>
<feature type="non-terminal residue" evidence="1">
    <location>
        <position position="52"/>
    </location>
</feature>
<reference evidence="1 2" key="1">
    <citation type="submission" date="2012-10" db="EMBL/GenBank/DDBJ databases">
        <title>Genome sequence of Vibrio Cholerae HENC-02.</title>
        <authorList>
            <person name="Eppinger M."/>
            <person name="Hasan N.A."/>
            <person name="Sengamalay N."/>
            <person name="Hine E."/>
            <person name="Su Q."/>
            <person name="Daugherty S.C."/>
            <person name="Young S."/>
            <person name="Sadzewicz L."/>
            <person name="Tallon L."/>
            <person name="Cebula T.A."/>
            <person name="Ravel J."/>
            <person name="Colwell R.R."/>
        </authorList>
    </citation>
    <scope>NUCLEOTIDE SEQUENCE [LARGE SCALE GENOMIC DNA]</scope>
    <source>
        <strain evidence="1 2">HENC-02</strain>
    </source>
</reference>
<organism evidence="1 2">
    <name type="scientific">Vibrio harveyi</name>
    <name type="common">Beneckea harveyi</name>
    <dbReference type="NCBI Taxonomy" id="669"/>
    <lineage>
        <taxon>Bacteria</taxon>
        <taxon>Pseudomonadati</taxon>
        <taxon>Pseudomonadota</taxon>
        <taxon>Gammaproteobacteria</taxon>
        <taxon>Vibrionales</taxon>
        <taxon>Vibrionaceae</taxon>
        <taxon>Vibrio</taxon>
    </lineage>
</organism>
<accession>A0A454CPC7</accession>
<evidence type="ECO:0000313" key="2">
    <source>
        <dbReference type="Proteomes" id="UP000008367"/>
    </source>
</evidence>
<dbReference type="EMBL" id="AJSR01002613">
    <property type="protein sequence ID" value="EKM28254.1"/>
    <property type="molecule type" value="Genomic_DNA"/>
</dbReference>
<dbReference type="AlphaFoldDB" id="A0A454CPC7"/>
<dbReference type="Proteomes" id="UP000008367">
    <property type="component" value="Unassembled WGS sequence"/>
</dbReference>
<comment type="caution">
    <text evidence="1">The sequence shown here is derived from an EMBL/GenBank/DDBJ whole genome shotgun (WGS) entry which is preliminary data.</text>
</comment>
<sequence>MDTFIGLASAMAGVYIALGIKTMLSPELAISTLPLCFFSDAAKFILVTASAL</sequence>
<evidence type="ECO:0000313" key="1">
    <source>
        <dbReference type="EMBL" id="EKM28254.1"/>
    </source>
</evidence>